<proteinExistence type="predicted"/>
<feature type="signal peptide" evidence="1">
    <location>
        <begin position="1"/>
        <end position="21"/>
    </location>
</feature>
<reference evidence="3" key="4">
    <citation type="submission" date="2025-05" db="UniProtKB">
        <authorList>
            <consortium name="EnsemblFungi"/>
        </authorList>
    </citation>
    <scope>IDENTIFICATION</scope>
    <source>
        <strain evidence="3">isolate 1-1 / race 1 (BBBD)</strain>
    </source>
</reference>
<reference evidence="2" key="2">
    <citation type="submission" date="2016-05" db="EMBL/GenBank/DDBJ databases">
        <title>Comparative analysis highlights variable genome content of wheat rusts and divergence of the mating loci.</title>
        <authorList>
            <person name="Cuomo C.A."/>
            <person name="Bakkeren G."/>
            <person name="Szabo L."/>
            <person name="Khalil H."/>
            <person name="Joly D."/>
            <person name="Goldberg J."/>
            <person name="Young S."/>
            <person name="Zeng Q."/>
            <person name="Fellers J."/>
        </authorList>
    </citation>
    <scope>NUCLEOTIDE SEQUENCE [LARGE SCALE GENOMIC DNA]</scope>
    <source>
        <strain evidence="2">1-1 BBBD Race 1</strain>
    </source>
</reference>
<evidence type="ECO:0000313" key="3">
    <source>
        <dbReference type="EnsemblFungi" id="PTTG_25404-t43_1-p1"/>
    </source>
</evidence>
<keyword evidence="1" id="KW-0732">Signal</keyword>
<sequence>MKLRHCASLLLSLGAFEKASCNDYPAINPLIGRDGSSLDFIPLPGRGNQERQHFTITEPLLLFPLAPGEVTTDRKRGGVTLAEEDFISKRPRPINTDTHCADFYANDERQLKSDPPLSAVPFAPGAGTGSQKRVQETLADEGHVLNVLKRPEPVTTGTRNVPPQVNHIATGAGVDSREQIQAIFSPEWRPRNYWYHHHIFADNRWKPPPSASRGFMSSTTPFDKTRLDLPNHEEASPVSRNNPPTTAPTHFIAETPPSNSEKTLLLPHVDSPSVPMRKREKEFWNELSERTLEWTPPMVSEQAILAAHFMAIHFLKALSNLPSRTELESLHQSDFILIPFAYKLLMKPLGIDHWRRILVTWRNLWAKENDTATATGARSTGDALKNFLWISNFIYESTMPELFTYPETKKTLFRFSNHESRIIKFLSDGRKIPTEVFDIFQRDALRHLKNTLTQECCEGKQNLVEAGSLEPTPCWKSILADLNLQASPITATSEQLKKVAASKQEKFFPAQTWCSTYMDGGASKPVLYLKGFPSGLRENLLLLFETINFDHAAELRKFPPIPNPQFIELMRTYDQHLSKSTTSPSKNVLVRFLPERIHQWFDEKIKILMQEEK</sequence>
<evidence type="ECO:0000313" key="2">
    <source>
        <dbReference type="EMBL" id="OAV99531.1"/>
    </source>
</evidence>
<protein>
    <submittedName>
        <fullName evidence="2 3">Uncharacterized protein</fullName>
    </submittedName>
</protein>
<accession>A0A180H3Y8</accession>
<dbReference type="EnsemblFungi" id="PTTG_25404-t43_1">
    <property type="protein sequence ID" value="PTTG_25404-t43_1-p1"/>
    <property type="gene ID" value="PTTG_25404"/>
</dbReference>
<name>A0A180H3Y8_PUCT1</name>
<dbReference type="EMBL" id="ADAS02000003">
    <property type="protein sequence ID" value="OAV99531.1"/>
    <property type="molecule type" value="Genomic_DNA"/>
</dbReference>
<reference evidence="3 4" key="3">
    <citation type="journal article" date="2017" name="G3 (Bethesda)">
        <title>Comparative analysis highlights variable genome content of wheat rusts and divergence of the mating loci.</title>
        <authorList>
            <person name="Cuomo C.A."/>
            <person name="Bakkeren G."/>
            <person name="Khalil H.B."/>
            <person name="Panwar V."/>
            <person name="Joly D."/>
            <person name="Linning R."/>
            <person name="Sakthikumar S."/>
            <person name="Song X."/>
            <person name="Adiconis X."/>
            <person name="Fan L."/>
            <person name="Goldberg J.M."/>
            <person name="Levin J.Z."/>
            <person name="Young S."/>
            <person name="Zeng Q."/>
            <person name="Anikster Y."/>
            <person name="Bruce M."/>
            <person name="Wang M."/>
            <person name="Yin C."/>
            <person name="McCallum B."/>
            <person name="Szabo L.J."/>
            <person name="Hulbert S."/>
            <person name="Chen X."/>
            <person name="Fellers J.P."/>
        </authorList>
    </citation>
    <scope>NUCLEOTIDE SEQUENCE</scope>
    <source>
        <strain evidence="4">Isolate 1-1 / race 1 (BBBD)</strain>
        <strain evidence="3">isolate 1-1 / race 1 (BBBD)</strain>
    </source>
</reference>
<dbReference type="Proteomes" id="UP000005240">
    <property type="component" value="Unassembled WGS sequence"/>
</dbReference>
<reference evidence="2" key="1">
    <citation type="submission" date="2009-11" db="EMBL/GenBank/DDBJ databases">
        <authorList>
            <consortium name="The Broad Institute Genome Sequencing Platform"/>
            <person name="Ward D."/>
            <person name="Feldgarden M."/>
            <person name="Earl A."/>
            <person name="Young S.K."/>
            <person name="Zeng Q."/>
            <person name="Koehrsen M."/>
            <person name="Alvarado L."/>
            <person name="Berlin A."/>
            <person name="Bochicchio J."/>
            <person name="Borenstein D."/>
            <person name="Chapman S.B."/>
            <person name="Chen Z."/>
            <person name="Engels R."/>
            <person name="Freedman E."/>
            <person name="Gellesch M."/>
            <person name="Goldberg J."/>
            <person name="Griggs A."/>
            <person name="Gujja S."/>
            <person name="Heilman E."/>
            <person name="Heiman D."/>
            <person name="Hepburn T."/>
            <person name="Howarth C."/>
            <person name="Jen D."/>
            <person name="Larson L."/>
            <person name="Lewis B."/>
            <person name="Mehta T."/>
            <person name="Park D."/>
            <person name="Pearson M."/>
            <person name="Roberts A."/>
            <person name="Saif S."/>
            <person name="Shea T."/>
            <person name="Shenoy N."/>
            <person name="Sisk P."/>
            <person name="Stolte C."/>
            <person name="Sykes S."/>
            <person name="Thomson T."/>
            <person name="Walk T."/>
            <person name="White J."/>
            <person name="Yandava C."/>
            <person name="Izard J."/>
            <person name="Baranova O.V."/>
            <person name="Blanton J.M."/>
            <person name="Tanner A.C."/>
            <person name="Dewhirst F.E."/>
            <person name="Haas B."/>
            <person name="Nusbaum C."/>
            <person name="Birren B."/>
        </authorList>
    </citation>
    <scope>NUCLEOTIDE SEQUENCE [LARGE SCALE GENOMIC DNA]</scope>
    <source>
        <strain evidence="2">1-1 BBBD Race 1</strain>
    </source>
</reference>
<evidence type="ECO:0000256" key="1">
    <source>
        <dbReference type="SAM" id="SignalP"/>
    </source>
</evidence>
<evidence type="ECO:0000313" key="4">
    <source>
        <dbReference type="Proteomes" id="UP000005240"/>
    </source>
</evidence>
<organism evidence="2">
    <name type="scientific">Puccinia triticina (isolate 1-1 / race 1 (BBBD))</name>
    <name type="common">Brown leaf rust fungus</name>
    <dbReference type="NCBI Taxonomy" id="630390"/>
    <lineage>
        <taxon>Eukaryota</taxon>
        <taxon>Fungi</taxon>
        <taxon>Dikarya</taxon>
        <taxon>Basidiomycota</taxon>
        <taxon>Pucciniomycotina</taxon>
        <taxon>Pucciniomycetes</taxon>
        <taxon>Pucciniales</taxon>
        <taxon>Pucciniaceae</taxon>
        <taxon>Puccinia</taxon>
    </lineage>
</organism>
<dbReference type="OrthoDB" id="2497314at2759"/>
<keyword evidence="4" id="KW-1185">Reference proteome</keyword>
<dbReference type="AlphaFoldDB" id="A0A180H3Y8"/>
<dbReference type="VEuPathDB" id="FungiDB:PTTG_25404"/>
<gene>
    <name evidence="2" type="ORF">PTTG_25404</name>
</gene>
<feature type="chain" id="PRO_5008110645" evidence="1">
    <location>
        <begin position="22"/>
        <end position="613"/>
    </location>
</feature>